<dbReference type="InterPro" id="IPR004013">
    <property type="entry name" value="PHP_dom"/>
</dbReference>
<dbReference type="PANTHER" id="PTHR36928">
    <property type="entry name" value="PHOSPHATASE YCDX-RELATED"/>
    <property type="match status" value="1"/>
</dbReference>
<dbReference type="PANTHER" id="PTHR36928:SF1">
    <property type="entry name" value="PHOSPHATASE YCDX-RELATED"/>
    <property type="match status" value="1"/>
</dbReference>
<dbReference type="InterPro" id="IPR050243">
    <property type="entry name" value="PHP_phosphatase"/>
</dbReference>
<dbReference type="SMART" id="SM00481">
    <property type="entry name" value="POLIIIAc"/>
    <property type="match status" value="1"/>
</dbReference>
<dbReference type="EMBL" id="CCXY01000162">
    <property type="protein sequence ID" value="CEG12542.1"/>
    <property type="molecule type" value="Genomic_DNA"/>
</dbReference>
<sequence>MKRYELHSHTDFSDGKSSIEEMINMAGEMNSAIAITDHFIGDEFPINKILHPNMSSLDSFLNRREKFREKFKISDDVIFGIEITRINPKRIPEIAKAAKKLDFIVLVHGETSSDKVPVGTNSAALNCEYVDVLAHPRHLSEENALKAKENKIFIEITAREMHKSENPEIVRICKKFNLEMVIDTDAHSAGELIDYRSAKKTGTDAGLSEDEVRKTNENAKEIFKKYLI</sequence>
<dbReference type="GO" id="GO:0005829">
    <property type="term" value="C:cytosol"/>
    <property type="evidence" value="ECO:0007669"/>
    <property type="project" value="TreeGrafter"/>
</dbReference>
<dbReference type="GO" id="GO:0008270">
    <property type="term" value="F:zinc ion binding"/>
    <property type="evidence" value="ECO:0007669"/>
    <property type="project" value="TreeGrafter"/>
</dbReference>
<evidence type="ECO:0000313" key="2">
    <source>
        <dbReference type="EMBL" id="CEG12542.1"/>
    </source>
</evidence>
<evidence type="ECO:0000259" key="1">
    <source>
        <dbReference type="SMART" id="SM00481"/>
    </source>
</evidence>
<dbReference type="SUPFAM" id="SSF89550">
    <property type="entry name" value="PHP domain-like"/>
    <property type="match status" value="1"/>
</dbReference>
<name>A0A098E929_9ZZZZ</name>
<dbReference type="NCBIfam" id="NF004981">
    <property type="entry name" value="PRK06361.1"/>
    <property type="match status" value="1"/>
</dbReference>
<dbReference type="Gene3D" id="3.20.20.140">
    <property type="entry name" value="Metal-dependent hydrolases"/>
    <property type="match status" value="1"/>
</dbReference>
<gene>
    <name evidence="2" type="ORF">MSIBF_A2440010</name>
</gene>
<dbReference type="AlphaFoldDB" id="A0A098E929"/>
<reference evidence="2" key="1">
    <citation type="submission" date="2014-09" db="EMBL/GenBank/DDBJ databases">
        <authorList>
            <person name="Probst J Alexander"/>
        </authorList>
    </citation>
    <scope>NUCLEOTIDE SEQUENCE</scope>
</reference>
<feature type="domain" description="Polymerase/histidinol phosphatase N-terminal" evidence="1">
    <location>
        <begin position="4"/>
        <end position="87"/>
    </location>
</feature>
<accession>A0A098E929</accession>
<dbReference type="InterPro" id="IPR016195">
    <property type="entry name" value="Pol/histidinol_Pase-like"/>
</dbReference>
<dbReference type="Pfam" id="PF02811">
    <property type="entry name" value="PHP"/>
    <property type="match status" value="1"/>
</dbReference>
<dbReference type="InterPro" id="IPR003141">
    <property type="entry name" value="Pol/His_phosphatase_N"/>
</dbReference>
<protein>
    <submittedName>
        <fullName evidence="2">PHP domain protein</fullName>
    </submittedName>
</protein>
<dbReference type="GO" id="GO:0042578">
    <property type="term" value="F:phosphoric ester hydrolase activity"/>
    <property type="evidence" value="ECO:0007669"/>
    <property type="project" value="TreeGrafter"/>
</dbReference>
<proteinExistence type="predicted"/>
<organism evidence="2">
    <name type="scientific">groundwater metagenome</name>
    <dbReference type="NCBI Taxonomy" id="717931"/>
    <lineage>
        <taxon>unclassified sequences</taxon>
        <taxon>metagenomes</taxon>
        <taxon>ecological metagenomes</taxon>
    </lineage>
</organism>